<dbReference type="InterPro" id="IPR001888">
    <property type="entry name" value="Transposase_1"/>
</dbReference>
<dbReference type="Gene3D" id="3.30.420.10">
    <property type="entry name" value="Ribonuclease H-like superfamily/Ribonuclease H"/>
    <property type="match status" value="1"/>
</dbReference>
<dbReference type="GO" id="GO:0003676">
    <property type="term" value="F:nucleic acid binding"/>
    <property type="evidence" value="ECO:0007669"/>
    <property type="project" value="InterPro"/>
</dbReference>
<evidence type="ECO:0000313" key="2">
    <source>
        <dbReference type="Proteomes" id="UP000735302"/>
    </source>
</evidence>
<keyword evidence="2" id="KW-1185">Reference proteome</keyword>
<dbReference type="InterPro" id="IPR036397">
    <property type="entry name" value="RNaseH_sf"/>
</dbReference>
<proteinExistence type="predicted"/>
<dbReference type="EMBL" id="BLXT01003780">
    <property type="protein sequence ID" value="GFO06639.1"/>
    <property type="molecule type" value="Genomic_DNA"/>
</dbReference>
<comment type="caution">
    <text evidence="1">The sequence shown here is derived from an EMBL/GenBank/DDBJ whole genome shotgun (WGS) entry which is preliminary data.</text>
</comment>
<dbReference type="PANTHER" id="PTHR46060">
    <property type="entry name" value="MARINER MOS1 TRANSPOSASE-LIKE PROTEIN"/>
    <property type="match status" value="1"/>
</dbReference>
<gene>
    <name evidence="1" type="ORF">PoB_003314400</name>
</gene>
<sequence length="265" mass="30537">MKTVYGEMCISDCAVRKWVRIFKGEDPRETILRDRKRSGRPLSALVTAHREKVDCMIRANRRVKQKEIANAVGISKERVHHIVTTGLPKSLCPLGPKTAHCRDESAEKGHVYSTLERYNAEGEAFLQRILTGDESWVHHYDPECKAQSNDYWHKTSPSPRNFKVDASARKALFPVFWDMEGVVHMDFLEQGQTVNSERYISTLRALKLRLRRVRRDKDSILQHDNARPHTSRQTQDALRQLELTTLPVMNEVKARRLIGLARGSL</sequence>
<dbReference type="InterPro" id="IPR052709">
    <property type="entry name" value="Transposase-MT_Hybrid"/>
</dbReference>
<dbReference type="AlphaFoldDB" id="A0AAV4AJP0"/>
<dbReference type="Pfam" id="PF01359">
    <property type="entry name" value="Transposase_1"/>
    <property type="match status" value="1"/>
</dbReference>
<reference evidence="1 2" key="1">
    <citation type="journal article" date="2021" name="Elife">
        <title>Chloroplast acquisition without the gene transfer in kleptoplastic sea slugs, Plakobranchus ocellatus.</title>
        <authorList>
            <person name="Maeda T."/>
            <person name="Takahashi S."/>
            <person name="Yoshida T."/>
            <person name="Shimamura S."/>
            <person name="Takaki Y."/>
            <person name="Nagai Y."/>
            <person name="Toyoda A."/>
            <person name="Suzuki Y."/>
            <person name="Arimoto A."/>
            <person name="Ishii H."/>
            <person name="Satoh N."/>
            <person name="Nishiyama T."/>
            <person name="Hasebe M."/>
            <person name="Maruyama T."/>
            <person name="Minagawa J."/>
            <person name="Obokata J."/>
            <person name="Shigenobu S."/>
        </authorList>
    </citation>
    <scope>NUCLEOTIDE SEQUENCE [LARGE SCALE GENOMIC DNA]</scope>
</reference>
<protein>
    <submittedName>
        <fullName evidence="1">Histone-lysine N-methyltransferase SETMAR</fullName>
    </submittedName>
</protein>
<dbReference type="Proteomes" id="UP000735302">
    <property type="component" value="Unassembled WGS sequence"/>
</dbReference>
<name>A0AAV4AJP0_9GAST</name>
<evidence type="ECO:0000313" key="1">
    <source>
        <dbReference type="EMBL" id="GFO06639.1"/>
    </source>
</evidence>
<accession>A0AAV4AJP0</accession>
<organism evidence="1 2">
    <name type="scientific">Plakobranchus ocellatus</name>
    <dbReference type="NCBI Taxonomy" id="259542"/>
    <lineage>
        <taxon>Eukaryota</taxon>
        <taxon>Metazoa</taxon>
        <taxon>Spiralia</taxon>
        <taxon>Lophotrochozoa</taxon>
        <taxon>Mollusca</taxon>
        <taxon>Gastropoda</taxon>
        <taxon>Heterobranchia</taxon>
        <taxon>Euthyneura</taxon>
        <taxon>Panpulmonata</taxon>
        <taxon>Sacoglossa</taxon>
        <taxon>Placobranchoidea</taxon>
        <taxon>Plakobranchidae</taxon>
        <taxon>Plakobranchus</taxon>
    </lineage>
</organism>
<dbReference type="PANTHER" id="PTHR46060:SF1">
    <property type="entry name" value="MARINER MOS1 TRANSPOSASE-LIKE PROTEIN"/>
    <property type="match status" value="1"/>
</dbReference>